<protein>
    <submittedName>
        <fullName evidence="5">EAL domain-containing protein</fullName>
    </submittedName>
</protein>
<dbReference type="PROSITE" id="PS50885">
    <property type="entry name" value="HAMP"/>
    <property type="match status" value="1"/>
</dbReference>
<dbReference type="Pfam" id="PF00990">
    <property type="entry name" value="GGDEF"/>
    <property type="match status" value="1"/>
</dbReference>
<dbReference type="InterPro" id="IPR050706">
    <property type="entry name" value="Cyclic-di-GMP_PDE-like"/>
</dbReference>
<dbReference type="Pfam" id="PF14827">
    <property type="entry name" value="dCache_3"/>
    <property type="match status" value="1"/>
</dbReference>
<dbReference type="PROSITE" id="PS50887">
    <property type="entry name" value="GGDEF"/>
    <property type="match status" value="1"/>
</dbReference>
<feature type="domain" description="GGDEF" evidence="4">
    <location>
        <begin position="380"/>
        <end position="510"/>
    </location>
</feature>
<keyword evidence="1" id="KW-0812">Transmembrane</keyword>
<feature type="domain" description="EAL" evidence="2">
    <location>
        <begin position="519"/>
        <end position="772"/>
    </location>
</feature>
<dbReference type="Gene3D" id="3.30.70.270">
    <property type="match status" value="1"/>
</dbReference>
<dbReference type="Gene3D" id="3.20.20.450">
    <property type="entry name" value="EAL domain"/>
    <property type="match status" value="1"/>
</dbReference>
<dbReference type="SUPFAM" id="SSF158472">
    <property type="entry name" value="HAMP domain-like"/>
    <property type="match status" value="1"/>
</dbReference>
<dbReference type="InterPro" id="IPR043128">
    <property type="entry name" value="Rev_trsase/Diguanyl_cyclase"/>
</dbReference>
<dbReference type="InterPro" id="IPR029787">
    <property type="entry name" value="Nucleotide_cyclase"/>
</dbReference>
<dbReference type="SUPFAM" id="SSF55073">
    <property type="entry name" value="Nucleotide cyclase"/>
    <property type="match status" value="1"/>
</dbReference>
<dbReference type="Pfam" id="PF00672">
    <property type="entry name" value="HAMP"/>
    <property type="match status" value="1"/>
</dbReference>
<dbReference type="PROSITE" id="PS50883">
    <property type="entry name" value="EAL"/>
    <property type="match status" value="1"/>
</dbReference>
<dbReference type="SUPFAM" id="SSF141868">
    <property type="entry name" value="EAL domain-like"/>
    <property type="match status" value="1"/>
</dbReference>
<dbReference type="SMART" id="SM00304">
    <property type="entry name" value="HAMP"/>
    <property type="match status" value="1"/>
</dbReference>
<dbReference type="InterPro" id="IPR003660">
    <property type="entry name" value="HAMP_dom"/>
</dbReference>
<dbReference type="InterPro" id="IPR029150">
    <property type="entry name" value="dCache_3"/>
</dbReference>
<dbReference type="Pfam" id="PF00563">
    <property type="entry name" value="EAL"/>
    <property type="match status" value="1"/>
</dbReference>
<dbReference type="CDD" id="cd06225">
    <property type="entry name" value="HAMP"/>
    <property type="match status" value="1"/>
</dbReference>
<sequence>MGFRFRLASFFVVALILVQALTGLLVYQVTRHELIGEGKRRMQEAAQSFAHQFEDMADRAAASVQVLALDFALRSAVAQHDEATLSSALRNHGRRVGATQMLLVGTDGRVEVDTAGRWAAGSPFPYPDLVERSLQAPAAATVTWEQHAYWMVVVPVFAPDLVGYIGAAIPADNRMLVQLQQQSALPDNIELAAADATGRFAVLARGRDRSQLAVSLGANGRLPTAPAVVMVGGREFVSQAVWLRGARHSPRVAAVLGFSVDEALEPYRPVAAAWAGLLVFGLTVGLVCAWVIARSVSRPVEELASLARRIASGDYSAPDAPARPDELGQLASAFGNMAHAIREREARILHQAGHDQVTGLPNRAYIESAVQHALAARPQEPAALLMLGLGRLPEIIKTLGHVVSDRLMHAAGARLQAPAGDSLVARATETQLAIFLPGATLEEAMTAAHRVVEALGEPYREAELTLDFAPAIGIALAPEHGTDAGVLLRRAEVAMIGALHSDDAVVLYDPATDPHRPERLSLMGDLRHALEHGGIELHYQPKLNLQQGRIDAVEGLIRWRHPIAGPVAPDDFIALAEETGNIRRVTRWALGAGIAQAARWMAAGHAVRVSINVSARDLDDPELPNRLRDLLRAHGVAPAQIVLEITESAIMGKPETAIAVLRRMADDGIDLAIDDFGVGQSSFAYLRRLPVRELKIDKTFITHLARSREDRIIVSSIVELGHHLGYRVTAEGVDDADALAYLRDVGCDHAQGYLIAPPLQAQDVGQWLDPARWPLPAATET</sequence>
<dbReference type="PANTHER" id="PTHR33121">
    <property type="entry name" value="CYCLIC DI-GMP PHOSPHODIESTERASE PDEF"/>
    <property type="match status" value="1"/>
</dbReference>
<dbReference type="InterPro" id="IPR035919">
    <property type="entry name" value="EAL_sf"/>
</dbReference>
<gene>
    <name evidence="5" type="ORF">I8J32_014465</name>
</gene>
<keyword evidence="6" id="KW-1185">Reference proteome</keyword>
<dbReference type="Proteomes" id="UP000639274">
    <property type="component" value="Chromosome"/>
</dbReference>
<dbReference type="SMART" id="SM00052">
    <property type="entry name" value="EAL"/>
    <property type="match status" value="1"/>
</dbReference>
<dbReference type="KEGG" id="lsf:I8J32_014465"/>
<reference evidence="5 6" key="1">
    <citation type="submission" date="2021-03" db="EMBL/GenBank/DDBJ databases">
        <title>Lysobacter sp. nov. isolated from soil of gangwondo yeongwol, south Korea.</title>
        <authorList>
            <person name="Kim K.R."/>
            <person name="Kim K.H."/>
            <person name="Jeon C.O."/>
        </authorList>
    </citation>
    <scope>NUCLEOTIDE SEQUENCE [LARGE SCALE GENOMIC DNA]</scope>
    <source>
        <strain evidence="5 6">R19</strain>
    </source>
</reference>
<dbReference type="RefSeq" id="WP_200615779.1">
    <property type="nucleotide sequence ID" value="NZ_CP071518.1"/>
</dbReference>
<dbReference type="GO" id="GO:0016020">
    <property type="term" value="C:membrane"/>
    <property type="evidence" value="ECO:0007669"/>
    <property type="project" value="InterPro"/>
</dbReference>
<name>A0A974Y4M3_9GAMM</name>
<dbReference type="NCBIfam" id="TIGR00254">
    <property type="entry name" value="GGDEF"/>
    <property type="match status" value="1"/>
</dbReference>
<proteinExistence type="predicted"/>
<dbReference type="CDD" id="cd01948">
    <property type="entry name" value="EAL"/>
    <property type="match status" value="1"/>
</dbReference>
<evidence type="ECO:0000256" key="1">
    <source>
        <dbReference type="SAM" id="Phobius"/>
    </source>
</evidence>
<dbReference type="AlphaFoldDB" id="A0A974Y4M3"/>
<evidence type="ECO:0000259" key="2">
    <source>
        <dbReference type="PROSITE" id="PS50883"/>
    </source>
</evidence>
<dbReference type="EMBL" id="CP071518">
    <property type="protein sequence ID" value="QSX77911.1"/>
    <property type="molecule type" value="Genomic_DNA"/>
</dbReference>
<accession>A0A974Y4M3</accession>
<dbReference type="GO" id="GO:0071111">
    <property type="term" value="F:cyclic-guanylate-specific phosphodiesterase activity"/>
    <property type="evidence" value="ECO:0007669"/>
    <property type="project" value="InterPro"/>
</dbReference>
<feature type="transmembrane region" description="Helical" evidence="1">
    <location>
        <begin position="271"/>
        <end position="293"/>
    </location>
</feature>
<organism evidence="5 6">
    <name type="scientific">Agrilutibacter solisilvae</name>
    <dbReference type="NCBI Taxonomy" id="2763317"/>
    <lineage>
        <taxon>Bacteria</taxon>
        <taxon>Pseudomonadati</taxon>
        <taxon>Pseudomonadota</taxon>
        <taxon>Gammaproteobacteria</taxon>
        <taxon>Lysobacterales</taxon>
        <taxon>Lysobacteraceae</taxon>
        <taxon>Agrilutibacter</taxon>
    </lineage>
</organism>
<evidence type="ECO:0000313" key="6">
    <source>
        <dbReference type="Proteomes" id="UP000639274"/>
    </source>
</evidence>
<dbReference type="PANTHER" id="PTHR33121:SF70">
    <property type="entry name" value="SIGNALING PROTEIN YKOW"/>
    <property type="match status" value="1"/>
</dbReference>
<dbReference type="Gene3D" id="6.10.340.10">
    <property type="match status" value="1"/>
</dbReference>
<evidence type="ECO:0000313" key="5">
    <source>
        <dbReference type="EMBL" id="QSX77911.1"/>
    </source>
</evidence>
<dbReference type="InterPro" id="IPR000160">
    <property type="entry name" value="GGDEF_dom"/>
</dbReference>
<evidence type="ECO:0000259" key="3">
    <source>
        <dbReference type="PROSITE" id="PS50885"/>
    </source>
</evidence>
<evidence type="ECO:0000259" key="4">
    <source>
        <dbReference type="PROSITE" id="PS50887"/>
    </source>
</evidence>
<keyword evidence="1" id="KW-0472">Membrane</keyword>
<dbReference type="GO" id="GO:0007165">
    <property type="term" value="P:signal transduction"/>
    <property type="evidence" value="ECO:0007669"/>
    <property type="project" value="InterPro"/>
</dbReference>
<dbReference type="InterPro" id="IPR001633">
    <property type="entry name" value="EAL_dom"/>
</dbReference>
<dbReference type="CDD" id="cd01949">
    <property type="entry name" value="GGDEF"/>
    <property type="match status" value="1"/>
</dbReference>
<dbReference type="SMART" id="SM00267">
    <property type="entry name" value="GGDEF"/>
    <property type="match status" value="1"/>
</dbReference>
<feature type="domain" description="HAMP" evidence="3">
    <location>
        <begin position="294"/>
        <end position="346"/>
    </location>
</feature>
<keyword evidence="1" id="KW-1133">Transmembrane helix</keyword>